<keyword evidence="7" id="KW-1185">Reference proteome</keyword>
<protein>
    <submittedName>
        <fullName evidence="6">Restriction endonuclease subunit S</fullName>
    </submittedName>
</protein>
<evidence type="ECO:0000259" key="5">
    <source>
        <dbReference type="Pfam" id="PF01420"/>
    </source>
</evidence>
<evidence type="ECO:0000313" key="6">
    <source>
        <dbReference type="EMBL" id="MBU2739484.1"/>
    </source>
</evidence>
<comment type="caution">
    <text evidence="6">The sequence shown here is derived from an EMBL/GenBank/DDBJ whole genome shotgun (WGS) entry which is preliminary data.</text>
</comment>
<evidence type="ECO:0000256" key="1">
    <source>
        <dbReference type="ARBA" id="ARBA00010923"/>
    </source>
</evidence>
<keyword evidence="4" id="KW-0175">Coiled coil</keyword>
<dbReference type="RefSeq" id="WP_215864392.1">
    <property type="nucleotide sequence ID" value="NZ_JABELD010000100.1"/>
</dbReference>
<keyword evidence="6" id="KW-0255">Endonuclease</keyword>
<accession>A0ABS5ZU34</accession>
<dbReference type="Gene3D" id="3.90.220.20">
    <property type="entry name" value="DNA methylase specificity domains"/>
    <property type="match status" value="1"/>
</dbReference>
<keyword evidence="3" id="KW-0238">DNA-binding</keyword>
<gene>
    <name evidence="6" type="ORF">HJG40_11970</name>
</gene>
<keyword evidence="6" id="KW-0378">Hydrolase</keyword>
<sequence>MSELPSGWVRAPLDAIADVLDHEREPINSSEREARISGKPRTDLYPYYGATGQVGLIDSFRSDGQRVLLGEDAAPFLDQFKDKAYLANGRFWVNNHAHVLAGAAGLVDNRFLCFQLNAVDYHPFVTGSTRLKLTSSAMKQIPMTVAPAAEQTRIVAKLEELLSDLDAGVAELKAAQKKLAQYRQSLLKAAVEGALTAEWRQQHPPA</sequence>
<dbReference type="InterPro" id="IPR000055">
    <property type="entry name" value="Restrct_endonuc_typeI_TRD"/>
</dbReference>
<dbReference type="InterPro" id="IPR051212">
    <property type="entry name" value="Type-I_RE_S_subunit"/>
</dbReference>
<evidence type="ECO:0000256" key="4">
    <source>
        <dbReference type="SAM" id="Coils"/>
    </source>
</evidence>
<name>A0ABS5ZU34_9PROT</name>
<feature type="domain" description="Type I restriction modification DNA specificity" evidence="5">
    <location>
        <begin position="45"/>
        <end position="165"/>
    </location>
</feature>
<comment type="similarity">
    <text evidence="1">Belongs to the type-I restriction system S methylase family.</text>
</comment>
<keyword evidence="6" id="KW-0540">Nuclease</keyword>
<dbReference type="InterPro" id="IPR044946">
    <property type="entry name" value="Restrct_endonuc_typeI_TRD_sf"/>
</dbReference>
<proteinExistence type="inferred from homology"/>
<feature type="coiled-coil region" evidence="4">
    <location>
        <begin position="155"/>
        <end position="192"/>
    </location>
</feature>
<dbReference type="PANTHER" id="PTHR43140:SF1">
    <property type="entry name" value="TYPE I RESTRICTION ENZYME ECOKI SPECIFICITY SUBUNIT"/>
    <property type="match status" value="1"/>
</dbReference>
<dbReference type="Proteomes" id="UP001197028">
    <property type="component" value="Unassembled WGS sequence"/>
</dbReference>
<dbReference type="CDD" id="cd17262">
    <property type="entry name" value="RMtype1_S_Aco12261I-TRD2-CR2"/>
    <property type="match status" value="1"/>
</dbReference>
<evidence type="ECO:0000256" key="2">
    <source>
        <dbReference type="ARBA" id="ARBA00022747"/>
    </source>
</evidence>
<evidence type="ECO:0000313" key="7">
    <source>
        <dbReference type="Proteomes" id="UP001197028"/>
    </source>
</evidence>
<dbReference type="EMBL" id="JABELD010000100">
    <property type="protein sequence ID" value="MBU2739484.1"/>
    <property type="molecule type" value="Genomic_DNA"/>
</dbReference>
<dbReference type="SUPFAM" id="SSF116734">
    <property type="entry name" value="DNA methylase specificity domain"/>
    <property type="match status" value="1"/>
</dbReference>
<dbReference type="PANTHER" id="PTHR43140">
    <property type="entry name" value="TYPE-1 RESTRICTION ENZYME ECOKI SPECIFICITY PROTEIN"/>
    <property type="match status" value="1"/>
</dbReference>
<feature type="non-terminal residue" evidence="6">
    <location>
        <position position="206"/>
    </location>
</feature>
<keyword evidence="2" id="KW-0680">Restriction system</keyword>
<evidence type="ECO:0000256" key="3">
    <source>
        <dbReference type="ARBA" id="ARBA00023125"/>
    </source>
</evidence>
<dbReference type="GO" id="GO:0004519">
    <property type="term" value="F:endonuclease activity"/>
    <property type="evidence" value="ECO:0007669"/>
    <property type="project" value="UniProtKB-KW"/>
</dbReference>
<dbReference type="Pfam" id="PF01420">
    <property type="entry name" value="Methylase_S"/>
    <property type="match status" value="1"/>
</dbReference>
<organism evidence="6 7">
    <name type="scientific">Acidithiobacillus concretivorus</name>
    <dbReference type="NCBI Taxonomy" id="3063952"/>
    <lineage>
        <taxon>Bacteria</taxon>
        <taxon>Pseudomonadati</taxon>
        <taxon>Pseudomonadota</taxon>
        <taxon>Acidithiobacillia</taxon>
        <taxon>Acidithiobacillales</taxon>
        <taxon>Acidithiobacillaceae</taxon>
        <taxon>Acidithiobacillus</taxon>
    </lineage>
</organism>
<reference evidence="6 7" key="1">
    <citation type="journal article" date="2021" name="ISME J.">
        <title>Genomic evolution of the class Acidithiobacillia: deep-branching Proteobacteria living in extreme acidic conditions.</title>
        <authorList>
            <person name="Moya-Beltran A."/>
            <person name="Beard S."/>
            <person name="Rojas-Villalobos C."/>
            <person name="Issotta F."/>
            <person name="Gallardo Y."/>
            <person name="Ulloa R."/>
            <person name="Giaveno A."/>
            <person name="Degli Esposti M."/>
            <person name="Johnson D.B."/>
            <person name="Quatrini R."/>
        </authorList>
    </citation>
    <scope>NUCLEOTIDE SEQUENCE [LARGE SCALE GENOMIC DNA]</scope>
    <source>
        <strain evidence="6 7">ATCC 19703</strain>
    </source>
</reference>